<dbReference type="RefSeq" id="WP_131102941.1">
    <property type="nucleotide sequence ID" value="NZ_CP036456.1"/>
</dbReference>
<dbReference type="AlphaFoldDB" id="A0A4P6QAW8"/>
<keyword evidence="4" id="KW-0614">Plasmid</keyword>
<evidence type="ECO:0000313" key="5">
    <source>
        <dbReference type="Proteomes" id="UP000292235"/>
    </source>
</evidence>
<protein>
    <recommendedName>
        <fullName evidence="6">DUF4352 domain-containing protein</fullName>
    </recommendedName>
</protein>
<keyword evidence="5" id="KW-1185">Reference proteome</keyword>
<evidence type="ECO:0000256" key="1">
    <source>
        <dbReference type="ARBA" id="ARBA00022729"/>
    </source>
</evidence>
<keyword evidence="1" id="KW-0732">Signal</keyword>
<dbReference type="GeneID" id="39493928"/>
<proteinExistence type="predicted"/>
<dbReference type="InterPro" id="IPR029050">
    <property type="entry name" value="Immunoprotect_excell_Ig-like"/>
</dbReference>
<geneLocation type="plasmid" evidence="5">
    <name>phim2</name>
</geneLocation>
<evidence type="ECO:0000256" key="3">
    <source>
        <dbReference type="SAM" id="Phobius"/>
    </source>
</evidence>
<keyword evidence="3" id="KW-1133">Transmembrane helix</keyword>
<dbReference type="OrthoDB" id="3430849at2"/>
<sequence length="212" mass="22180">MAAPDAPPPAPPARRTPSYLPLIITAAIALVVGGGLGFGAGWFSYQRYLASTFEQAAEDIGQDLADPAGGDGGNPAPAEPAGPPEPTDTPSDGLFEYTITGIKAADSYNDQDCGSNYQPAEGARFLVMDIRAENVGQAASMPAVDPGEVRGYSADGRAFETHMDICSFADETNPGTTTEYDVVFEVPTDVEFTVVELMSYEAPDFAVIEATS</sequence>
<name>A0A4P6QAW8_9ACTN</name>
<reference evidence="4 5" key="1">
    <citation type="submission" date="2019-02" db="EMBL/GenBank/DDBJ databases">
        <authorList>
            <person name="Khodamoradi S."/>
            <person name="Hahnke R.L."/>
            <person name="Kaempfer P."/>
            <person name="Schumann P."/>
            <person name="Rohde M."/>
            <person name="Steinert M."/>
            <person name="Luzhetskyy A."/>
            <person name="Wink J."/>
            <person name="Ruckert C."/>
        </authorList>
    </citation>
    <scope>NUCLEOTIDE SEQUENCE [LARGE SCALE GENOMIC DNA]</scope>
    <source>
        <strain evidence="4 5">M2</strain>
        <plasmid evidence="5">phim2</plasmid>
    </source>
</reference>
<evidence type="ECO:0000256" key="2">
    <source>
        <dbReference type="SAM" id="MobiDB-lite"/>
    </source>
</evidence>
<evidence type="ECO:0000313" key="4">
    <source>
        <dbReference type="EMBL" id="QBI56769.1"/>
    </source>
</evidence>
<organism evidence="4 5">
    <name type="scientific">Streptomonospora litoralis</name>
    <dbReference type="NCBI Taxonomy" id="2498135"/>
    <lineage>
        <taxon>Bacteria</taxon>
        <taxon>Bacillati</taxon>
        <taxon>Actinomycetota</taxon>
        <taxon>Actinomycetes</taxon>
        <taxon>Streptosporangiales</taxon>
        <taxon>Nocardiopsidaceae</taxon>
        <taxon>Streptomonospora</taxon>
    </lineage>
</organism>
<keyword evidence="3" id="KW-0812">Transmembrane</keyword>
<dbReference type="Gene3D" id="2.60.40.1240">
    <property type="match status" value="1"/>
</dbReference>
<evidence type="ECO:0008006" key="6">
    <source>
        <dbReference type="Google" id="ProtNLM"/>
    </source>
</evidence>
<feature type="transmembrane region" description="Helical" evidence="3">
    <location>
        <begin position="20"/>
        <end position="43"/>
    </location>
</feature>
<feature type="compositionally biased region" description="Pro residues" evidence="2">
    <location>
        <begin position="77"/>
        <end position="87"/>
    </location>
</feature>
<dbReference type="Proteomes" id="UP000292235">
    <property type="component" value="Plasmid phiM2"/>
</dbReference>
<dbReference type="KEGG" id="strr:EKD16_25140"/>
<keyword evidence="3" id="KW-0472">Membrane</keyword>
<dbReference type="EMBL" id="CP036456">
    <property type="protein sequence ID" value="QBI56769.1"/>
    <property type="molecule type" value="Genomic_DNA"/>
</dbReference>
<gene>
    <name evidence="4" type="ORF">EKD16_25140</name>
</gene>
<feature type="region of interest" description="Disordered" evidence="2">
    <location>
        <begin position="62"/>
        <end position="94"/>
    </location>
</feature>
<accession>A0A4P6QAW8</accession>